<comment type="caution">
    <text evidence="1">The sequence shown here is derived from an EMBL/GenBank/DDBJ whole genome shotgun (WGS) entry which is preliminary data.</text>
</comment>
<dbReference type="InterPro" id="IPR054052">
    <property type="entry name" value="Y16Q-like"/>
</dbReference>
<dbReference type="EMBL" id="JBETVU010000012">
    <property type="protein sequence ID" value="MES5150835.1"/>
    <property type="molecule type" value="Genomic_DNA"/>
</dbReference>
<sequence length="72" mass="8713">MDQLTREINDLQNEKDGLIGKIVNLDSYLMEHTLFIGHEKEYLRTQRSIMMSYVQMLDLRINELKQYQKKHN</sequence>
<dbReference type="Pfam" id="PF21825">
    <property type="entry name" value="crAss001_48"/>
    <property type="match status" value="1"/>
</dbReference>
<protein>
    <recommendedName>
        <fullName evidence="3">Phage protein</fullName>
    </recommendedName>
</protein>
<accession>A0ABV2BC73</accession>
<evidence type="ECO:0000313" key="1">
    <source>
        <dbReference type="EMBL" id="MES5150835.1"/>
    </source>
</evidence>
<keyword evidence="2" id="KW-1185">Reference proteome</keyword>
<evidence type="ECO:0008006" key="3">
    <source>
        <dbReference type="Google" id="ProtNLM"/>
    </source>
</evidence>
<name>A0ABV2BC73_9LACO</name>
<proteinExistence type="predicted"/>
<evidence type="ECO:0000313" key="2">
    <source>
        <dbReference type="Proteomes" id="UP001434419"/>
    </source>
</evidence>
<dbReference type="Proteomes" id="UP001434419">
    <property type="component" value="Unassembled WGS sequence"/>
</dbReference>
<reference evidence="1" key="1">
    <citation type="submission" date="2024-06" db="EMBL/GenBank/DDBJ databases">
        <title>Vaginal Lactobacillus fatty acid response mechanisms reveal a metabolite-targeted strategy for bacterial vaginosis treatment.</title>
        <authorList>
            <person name="Zhu M."/>
            <person name="Blainey P.C."/>
            <person name="Bloom S.M."/>
            <person name="Kwon D.S."/>
        </authorList>
    </citation>
    <scope>NUCLEOTIDE SEQUENCE</scope>
    <source>
        <strain evidence="1">194_F1_1</strain>
    </source>
</reference>
<gene>
    <name evidence="1" type="ORF">ABVC42_13345</name>
</gene>
<dbReference type="RefSeq" id="WP_005722544.1">
    <property type="nucleotide sequence ID" value="NZ_CP083389.1"/>
</dbReference>
<organism evidence="1 2">
    <name type="scientific">Lactobacillus crispatus</name>
    <dbReference type="NCBI Taxonomy" id="47770"/>
    <lineage>
        <taxon>Bacteria</taxon>
        <taxon>Bacillati</taxon>
        <taxon>Bacillota</taxon>
        <taxon>Bacilli</taxon>
        <taxon>Lactobacillales</taxon>
        <taxon>Lactobacillaceae</taxon>
        <taxon>Lactobacillus</taxon>
    </lineage>
</organism>